<reference evidence="4" key="1">
    <citation type="submission" date="2015-01" db="EMBL/GenBank/DDBJ databases">
        <title>Draft genome sequence of Rhodococcus pyridinivorans strain KG-16, a hydrocarbon-degrading bacterium.</title>
        <authorList>
            <person name="Aggarwal R.K."/>
            <person name="Dawar C."/>
        </authorList>
    </citation>
    <scope>NUCLEOTIDE SEQUENCE [LARGE SCALE GENOMIC DNA]</scope>
    <source>
        <strain evidence="4">KG-16</strain>
    </source>
</reference>
<dbReference type="Proteomes" id="UP000053060">
    <property type="component" value="Unassembled WGS sequence"/>
</dbReference>
<dbReference type="InterPro" id="IPR029058">
    <property type="entry name" value="AB_hydrolase_fold"/>
</dbReference>
<dbReference type="PRINTS" id="PR00111">
    <property type="entry name" value="ABHYDROLASE"/>
</dbReference>
<protein>
    <submittedName>
        <fullName evidence="3">3-oxoadipate enol-lactone hydrolase</fullName>
    </submittedName>
</protein>
<keyword evidence="3" id="KW-0378">Hydrolase</keyword>
<dbReference type="Gene3D" id="3.40.50.1820">
    <property type="entry name" value="alpha/beta hydrolase"/>
    <property type="match status" value="1"/>
</dbReference>
<dbReference type="InterPro" id="IPR029032">
    <property type="entry name" value="AhpD-like"/>
</dbReference>
<dbReference type="PANTHER" id="PTHR33570">
    <property type="entry name" value="4-CARBOXYMUCONOLACTONE DECARBOXYLASE FAMILY PROTEIN"/>
    <property type="match status" value="1"/>
</dbReference>
<organism evidence="3 4">
    <name type="scientific">Rhodococcus pyridinivorans KG-16</name>
    <dbReference type="NCBI Taxonomy" id="1441730"/>
    <lineage>
        <taxon>Bacteria</taxon>
        <taxon>Bacillati</taxon>
        <taxon>Actinomycetota</taxon>
        <taxon>Actinomycetes</taxon>
        <taxon>Mycobacteriales</taxon>
        <taxon>Nocardiaceae</taxon>
        <taxon>Rhodococcus</taxon>
    </lineage>
</organism>
<gene>
    <name evidence="3" type="ORF">Z045_15575</name>
</gene>
<dbReference type="GO" id="GO:0051920">
    <property type="term" value="F:peroxiredoxin activity"/>
    <property type="evidence" value="ECO:0007669"/>
    <property type="project" value="InterPro"/>
</dbReference>
<dbReference type="NCBIfam" id="TIGR02425">
    <property type="entry name" value="decarb_PcaC"/>
    <property type="match status" value="1"/>
</dbReference>
<dbReference type="Pfam" id="PF00561">
    <property type="entry name" value="Abhydrolase_1"/>
    <property type="match status" value="1"/>
</dbReference>
<dbReference type="GO" id="GO:0047570">
    <property type="term" value="F:3-oxoadipate enol-lactonase activity"/>
    <property type="evidence" value="ECO:0007669"/>
    <property type="project" value="InterPro"/>
</dbReference>
<dbReference type="SUPFAM" id="SSF69118">
    <property type="entry name" value="AhpD-like"/>
    <property type="match status" value="1"/>
</dbReference>
<dbReference type="Gene3D" id="1.20.1290.10">
    <property type="entry name" value="AhpD-like"/>
    <property type="match status" value="1"/>
</dbReference>
<dbReference type="InterPro" id="IPR000073">
    <property type="entry name" value="AB_hydrolase_1"/>
</dbReference>
<dbReference type="PANTHER" id="PTHR33570:SF2">
    <property type="entry name" value="CARBOXYMUCONOLACTONE DECARBOXYLASE-LIKE DOMAIN-CONTAINING PROTEIN"/>
    <property type="match status" value="1"/>
</dbReference>
<evidence type="ECO:0000259" key="2">
    <source>
        <dbReference type="Pfam" id="PF02627"/>
    </source>
</evidence>
<sequence>MTVTLNYEQYGDPTKPTVLFLGSLGSDLSMWTPQIHALSTDWSVVAVDHRGHGASPAPSGPYTIEELAGDVVALLDSLGLDAVHYVGLSLGGAVGQWLAAHHPERVRTLTLLCTSPAFQPAQPWYDRAASVRNDGLASIADSIVSRWFTPELAEHDPELVARHVEMVKGTTDEGYAACCEALATWDGRPDLARIVAPTLVIAGEQDPATPPSTMQQLADGIADSVFHVLSPGAHLANVEQAGRVTKLIREHISSRATPSAAHRTAVFEEGLRVRRSVLGDAHVDRSIESATEFTRPFQDFITRTAWGDIWARPGLDHRTRRLLTLAILTAVGNEHELDMHIRAALRAGIDPDDLVEVFLHTAVYAGVPNSNRAFALGKQALADTEGGAGS</sequence>
<dbReference type="Pfam" id="PF02627">
    <property type="entry name" value="CMD"/>
    <property type="match status" value="1"/>
</dbReference>
<proteinExistence type="predicted"/>
<dbReference type="InterPro" id="IPR026968">
    <property type="entry name" value="PcaD/CatD"/>
</dbReference>
<evidence type="ECO:0000313" key="3">
    <source>
        <dbReference type="EMBL" id="KSZ57979.1"/>
    </source>
</evidence>
<dbReference type="AlphaFoldDB" id="A0A0V9UJ05"/>
<reference evidence="3 4" key="2">
    <citation type="journal article" date="2016" name="Genome Announc.">
        <title>Draft Genome Sequence of a Versatile Hydrocarbon-Degrading Bacterium, Rhodococcus pyridinivorans Strain KG-16, Collected from Oil Fields in India.</title>
        <authorList>
            <person name="Aggarwal R.K."/>
            <person name="Dawar C."/>
            <person name="Phanindranath R."/>
            <person name="Mutnuri L."/>
            <person name="Dayal A.M."/>
        </authorList>
    </citation>
    <scope>NUCLEOTIDE SEQUENCE [LARGE SCALE GENOMIC DNA]</scope>
    <source>
        <strain evidence="3 4">KG-16</strain>
    </source>
</reference>
<feature type="domain" description="AB hydrolase-1" evidence="1">
    <location>
        <begin position="16"/>
        <end position="239"/>
    </location>
</feature>
<dbReference type="NCBIfam" id="TIGR02427">
    <property type="entry name" value="protocat_pcaD"/>
    <property type="match status" value="1"/>
</dbReference>
<dbReference type="InterPro" id="IPR003779">
    <property type="entry name" value="CMD-like"/>
</dbReference>
<dbReference type="RefSeq" id="WP_060652655.1">
    <property type="nucleotide sequence ID" value="NZ_AZXY01000007.1"/>
</dbReference>
<evidence type="ECO:0000259" key="1">
    <source>
        <dbReference type="Pfam" id="PF00561"/>
    </source>
</evidence>
<accession>A0A0V9UJ05</accession>
<dbReference type="PATRIC" id="fig|1441730.3.peg.3239"/>
<dbReference type="InterPro" id="IPR012788">
    <property type="entry name" value="Decarb_PcaC"/>
</dbReference>
<name>A0A0V9UJ05_9NOCA</name>
<dbReference type="InterPro" id="IPR052512">
    <property type="entry name" value="4CMD/NDH-1_regulator"/>
</dbReference>
<dbReference type="SUPFAM" id="SSF53474">
    <property type="entry name" value="alpha/beta-Hydrolases"/>
    <property type="match status" value="1"/>
</dbReference>
<comment type="caution">
    <text evidence="3">The sequence shown here is derived from an EMBL/GenBank/DDBJ whole genome shotgun (WGS) entry which is preliminary data.</text>
</comment>
<dbReference type="GO" id="GO:0042952">
    <property type="term" value="P:beta-ketoadipate pathway"/>
    <property type="evidence" value="ECO:0007669"/>
    <property type="project" value="InterPro"/>
</dbReference>
<feature type="domain" description="Carboxymuconolactone decarboxylase-like" evidence="2">
    <location>
        <begin position="297"/>
        <end position="377"/>
    </location>
</feature>
<evidence type="ECO:0000313" key="4">
    <source>
        <dbReference type="Proteomes" id="UP000053060"/>
    </source>
</evidence>
<dbReference type="EMBL" id="AZXY01000007">
    <property type="protein sequence ID" value="KSZ57979.1"/>
    <property type="molecule type" value="Genomic_DNA"/>
</dbReference>